<proteinExistence type="inferred from homology"/>
<evidence type="ECO:0000313" key="4">
    <source>
        <dbReference type="Proteomes" id="UP001597176"/>
    </source>
</evidence>
<dbReference type="Gene3D" id="3.40.50.720">
    <property type="entry name" value="NAD(P)-binding Rossmann-like Domain"/>
    <property type="match status" value="1"/>
</dbReference>
<evidence type="ECO:0000256" key="1">
    <source>
        <dbReference type="ARBA" id="ARBA00023002"/>
    </source>
</evidence>
<dbReference type="InterPro" id="IPR002347">
    <property type="entry name" value="SDR_fam"/>
</dbReference>
<protein>
    <submittedName>
        <fullName evidence="3">SDR family oxidoreductase</fullName>
        <ecNumber evidence="3">1.-.-.-</ecNumber>
    </submittedName>
</protein>
<sequence>MKAPAPSIPGQTCLVTGATSGIGYETALGLARAGARVGIVGRDAARTEGAASRIRATVPGARIDVFLADLSSQAEIRRLAGEVRDAYSRLDVLVNNAGAIFDSRHITVDGLERTWALDHLAYMLLTLELLDLLKASAPSRIVNVASMAHKRGRIDLDDIDGAGGYGALKAYSQAKLGNVLFTAALARRLAGTGVTANSLHPGVIASGFAGGTGGWFGFGWSLIRPFLSNPTDGAATSLHLATSPEVAGVSGRYFSKCRPVPTSSLGRDEALQERVWALSLRQVGRSE</sequence>
<dbReference type="PANTHER" id="PTHR43157">
    <property type="entry name" value="PHOSPHATIDYLINOSITOL-GLYCAN BIOSYNTHESIS CLASS F PROTEIN-RELATED"/>
    <property type="match status" value="1"/>
</dbReference>
<dbReference type="PANTHER" id="PTHR43157:SF31">
    <property type="entry name" value="PHOSPHATIDYLINOSITOL-GLYCAN BIOSYNTHESIS CLASS F PROTEIN"/>
    <property type="match status" value="1"/>
</dbReference>
<keyword evidence="1 3" id="KW-0560">Oxidoreductase</keyword>
<name>A0ABW3X1B9_9HYPH</name>
<evidence type="ECO:0000256" key="2">
    <source>
        <dbReference type="RuleBase" id="RU000363"/>
    </source>
</evidence>
<comment type="caution">
    <text evidence="3">The sequence shown here is derived from an EMBL/GenBank/DDBJ whole genome shotgun (WGS) entry which is preliminary data.</text>
</comment>
<keyword evidence="4" id="KW-1185">Reference proteome</keyword>
<dbReference type="Proteomes" id="UP001597176">
    <property type="component" value="Unassembled WGS sequence"/>
</dbReference>
<dbReference type="PRINTS" id="PR00080">
    <property type="entry name" value="SDRFAMILY"/>
</dbReference>
<gene>
    <name evidence="3" type="ORF">ACFQ4G_13600</name>
</gene>
<dbReference type="SUPFAM" id="SSF51735">
    <property type="entry name" value="NAD(P)-binding Rossmann-fold domains"/>
    <property type="match status" value="1"/>
</dbReference>
<evidence type="ECO:0000313" key="3">
    <source>
        <dbReference type="EMBL" id="MFD1302605.1"/>
    </source>
</evidence>
<dbReference type="GO" id="GO:0016491">
    <property type="term" value="F:oxidoreductase activity"/>
    <property type="evidence" value="ECO:0007669"/>
    <property type="project" value="UniProtKB-KW"/>
</dbReference>
<accession>A0ABW3X1B9</accession>
<dbReference type="EC" id="1.-.-.-" evidence="3"/>
<dbReference type="InterPro" id="IPR036291">
    <property type="entry name" value="NAD(P)-bd_dom_sf"/>
</dbReference>
<dbReference type="RefSeq" id="WP_238207389.1">
    <property type="nucleotide sequence ID" value="NZ_JBHTND010000017.1"/>
</dbReference>
<dbReference type="CDD" id="cd05327">
    <property type="entry name" value="retinol-DH_like_SDR_c_like"/>
    <property type="match status" value="1"/>
</dbReference>
<dbReference type="EMBL" id="JBHTND010000017">
    <property type="protein sequence ID" value="MFD1302605.1"/>
    <property type="molecule type" value="Genomic_DNA"/>
</dbReference>
<organism evidence="3 4">
    <name type="scientific">Methylobacterium marchantiae</name>
    <dbReference type="NCBI Taxonomy" id="600331"/>
    <lineage>
        <taxon>Bacteria</taxon>
        <taxon>Pseudomonadati</taxon>
        <taxon>Pseudomonadota</taxon>
        <taxon>Alphaproteobacteria</taxon>
        <taxon>Hyphomicrobiales</taxon>
        <taxon>Methylobacteriaceae</taxon>
        <taxon>Methylobacterium</taxon>
    </lineage>
</organism>
<dbReference type="PRINTS" id="PR00081">
    <property type="entry name" value="GDHRDH"/>
</dbReference>
<reference evidence="4" key="1">
    <citation type="journal article" date="2019" name="Int. J. Syst. Evol. Microbiol.">
        <title>The Global Catalogue of Microorganisms (GCM) 10K type strain sequencing project: providing services to taxonomists for standard genome sequencing and annotation.</title>
        <authorList>
            <consortium name="The Broad Institute Genomics Platform"/>
            <consortium name="The Broad Institute Genome Sequencing Center for Infectious Disease"/>
            <person name="Wu L."/>
            <person name="Ma J."/>
        </authorList>
    </citation>
    <scope>NUCLEOTIDE SEQUENCE [LARGE SCALE GENOMIC DNA]</scope>
    <source>
        <strain evidence="4">CCUG 56108</strain>
    </source>
</reference>
<comment type="similarity">
    <text evidence="2">Belongs to the short-chain dehydrogenases/reductases (SDR) family.</text>
</comment>
<dbReference type="Pfam" id="PF00106">
    <property type="entry name" value="adh_short"/>
    <property type="match status" value="1"/>
</dbReference>